<dbReference type="Proteomes" id="UP001339962">
    <property type="component" value="Unassembled WGS sequence"/>
</dbReference>
<evidence type="ECO:0000313" key="2">
    <source>
        <dbReference type="EMBL" id="MED5052240.1"/>
    </source>
</evidence>
<accession>A0ABD5IWW4</accession>
<dbReference type="RefSeq" id="WP_066149315.1">
    <property type="nucleotide sequence ID" value="NZ_JAGUQN010000032.1"/>
</dbReference>
<dbReference type="Gene3D" id="1.20.1260.10">
    <property type="match status" value="2"/>
</dbReference>
<sequence length="344" mass="39421">MNQQIDNVSKQTPHYIRLTAPEIAALWSQYQSDTMAICVYKYMLNIVKDASIRPILEFAFKLAESHITKVKDYLSQDEFPIPHGFNEADVNLSAPRLFSDEICLTYTYLMAVNGMALYAGAIATAIRKDVRDYFIQCEDESMELFNQSIDLLLQKGFVSRPPYIYPRKEVEFIESKRFMGSFLGGKRPLSCIEISHVYWDLKKIQLSKAFTMAFAQVAQSKEVSKHLWRGVEIYTKQVEVMESILSQEQLSTPKSEEAEITNSTVAPFSDRLMMYHKTLFGSTTLSLYGTAIGSCQRADLSLHYARFMAELAQYMKDAFSLMIKNKWVEQPPMAEDREALATEQ</sequence>
<dbReference type="AlphaFoldDB" id="A0ABD5IWW4"/>
<protein>
    <submittedName>
        <fullName evidence="2">DUF3231 family protein</fullName>
    </submittedName>
</protein>
<name>A0ABD5IWW4_9BACL</name>
<dbReference type="Pfam" id="PF11553">
    <property type="entry name" value="DUF3231"/>
    <property type="match status" value="2"/>
</dbReference>
<comment type="caution">
    <text evidence="2">The sequence shown here is derived from an EMBL/GenBank/DDBJ whole genome shotgun (WGS) entry which is preliminary data.</text>
</comment>
<dbReference type="InterPro" id="IPR021617">
    <property type="entry name" value="DUF3231"/>
</dbReference>
<dbReference type="EMBL" id="JAQOTG010000023">
    <property type="protein sequence ID" value="MDE8565423.1"/>
    <property type="molecule type" value="Genomic_DNA"/>
</dbReference>
<evidence type="ECO:0000313" key="1">
    <source>
        <dbReference type="EMBL" id="MDE8565423.1"/>
    </source>
</evidence>
<dbReference type="Proteomes" id="UP001213979">
    <property type="component" value="Unassembled WGS sequence"/>
</dbReference>
<keyword evidence="3" id="KW-1185">Reference proteome</keyword>
<evidence type="ECO:0000313" key="3">
    <source>
        <dbReference type="Proteomes" id="UP001213979"/>
    </source>
</evidence>
<evidence type="ECO:0000313" key="4">
    <source>
        <dbReference type="Proteomes" id="UP001339962"/>
    </source>
</evidence>
<dbReference type="InterPro" id="IPR012347">
    <property type="entry name" value="Ferritin-like"/>
</dbReference>
<reference evidence="2 4" key="2">
    <citation type="submission" date="2023-03" db="EMBL/GenBank/DDBJ databases">
        <title>Bacillus Genome Sequencing.</title>
        <authorList>
            <person name="Dunlap C."/>
        </authorList>
    </citation>
    <scope>NUCLEOTIDE SEQUENCE [LARGE SCALE GENOMIC DNA]</scope>
    <source>
        <strain evidence="2 4">NRS-38</strain>
    </source>
</reference>
<dbReference type="EMBL" id="JARTLI010000018">
    <property type="protein sequence ID" value="MED5052240.1"/>
    <property type="molecule type" value="Genomic_DNA"/>
</dbReference>
<organism evidence="2 4">
    <name type="scientific">Anoxybacteroides rupiense</name>
    <dbReference type="NCBI Taxonomy" id="311460"/>
    <lineage>
        <taxon>Bacteria</taxon>
        <taxon>Bacillati</taxon>
        <taxon>Bacillota</taxon>
        <taxon>Bacilli</taxon>
        <taxon>Bacillales</taxon>
        <taxon>Anoxybacillaceae</taxon>
        <taxon>Anoxybacteroides</taxon>
    </lineage>
</organism>
<gene>
    <name evidence="2" type="ORF">P9850_10285</name>
    <name evidence="1" type="ORF">PNH38_16365</name>
</gene>
<proteinExistence type="predicted"/>
<reference evidence="1 3" key="1">
    <citation type="submission" date="2023-01" db="EMBL/GenBank/DDBJ databases">
        <title>Genome-based reclassification of Anoxybacillus geothermalis as a later heterotypic synonym of Anoxybacillus rupiensis.</title>
        <authorList>
            <person name="Inan Bektas K."/>
            <person name="Canakci S."/>
            <person name="Belduz A.A."/>
            <person name="Guler H.H."/>
        </authorList>
    </citation>
    <scope>NUCLEOTIDE SEQUENCE [LARGE SCALE GENOMIC DNA]</scope>
    <source>
        <strain evidence="1 3">DSM 17127</strain>
    </source>
</reference>